<feature type="region of interest" description="Disordered" evidence="1">
    <location>
        <begin position="1"/>
        <end position="25"/>
    </location>
</feature>
<dbReference type="AlphaFoldDB" id="A0A101LZM1"/>
<keyword evidence="2" id="KW-0496">Mitochondrion</keyword>
<gene>
    <name evidence="2" type="ORF">ABT39_MTgene5267</name>
</gene>
<evidence type="ECO:0000256" key="1">
    <source>
        <dbReference type="SAM" id="MobiDB-lite"/>
    </source>
</evidence>
<organism evidence="2">
    <name type="scientific">Picea glauca</name>
    <name type="common">White spruce</name>
    <name type="synonym">Pinus glauca</name>
    <dbReference type="NCBI Taxonomy" id="3330"/>
    <lineage>
        <taxon>Eukaryota</taxon>
        <taxon>Viridiplantae</taxon>
        <taxon>Streptophyta</taxon>
        <taxon>Embryophyta</taxon>
        <taxon>Tracheophyta</taxon>
        <taxon>Spermatophyta</taxon>
        <taxon>Pinopsida</taxon>
        <taxon>Pinidae</taxon>
        <taxon>Conifers I</taxon>
        <taxon>Pinales</taxon>
        <taxon>Pinaceae</taxon>
        <taxon>Picea</taxon>
    </lineage>
</organism>
<accession>A0A101LZM1</accession>
<protein>
    <submittedName>
        <fullName evidence="2">Uncharacterized protein</fullName>
    </submittedName>
</protein>
<evidence type="ECO:0000313" key="2">
    <source>
        <dbReference type="EMBL" id="KUM48267.1"/>
    </source>
</evidence>
<reference evidence="2" key="1">
    <citation type="journal article" date="2015" name="Genome Biol. Evol.">
        <title>Organellar Genomes of White Spruce (Picea glauca): Assembly and Annotation.</title>
        <authorList>
            <person name="Jackman S.D."/>
            <person name="Warren R.L."/>
            <person name="Gibb E.A."/>
            <person name="Vandervalk B.P."/>
            <person name="Mohamadi H."/>
            <person name="Chu J."/>
            <person name="Raymond A."/>
            <person name="Pleasance S."/>
            <person name="Coope R."/>
            <person name="Wildung M.R."/>
            <person name="Ritland C.E."/>
            <person name="Bousquet J."/>
            <person name="Jones S.J."/>
            <person name="Bohlmann J."/>
            <person name="Birol I."/>
        </authorList>
    </citation>
    <scope>NUCLEOTIDE SEQUENCE [LARGE SCALE GENOMIC DNA]</scope>
    <source>
        <tissue evidence="2">Flushing bud</tissue>
    </source>
</reference>
<dbReference type="EMBL" id="LKAM01000006">
    <property type="protein sequence ID" value="KUM48267.1"/>
    <property type="molecule type" value="Genomic_DNA"/>
</dbReference>
<comment type="caution">
    <text evidence="2">The sequence shown here is derived from an EMBL/GenBank/DDBJ whole genome shotgun (WGS) entry which is preliminary data.</text>
</comment>
<geneLocation type="mitochondrion" evidence="2"/>
<sequence>MTATGMQLLRRASAKETGRAGKHRRKCRGVSPLLLSFTFFVRAIGKTLSKNMGTSHHSVTSLLMVPSLNIRRSDTRDLCKGSVPSHTGETSGSSCKDYLPSLLVKHTRVHLPL</sequence>
<name>A0A101LZM1_PICGL</name>
<proteinExistence type="predicted"/>